<proteinExistence type="predicted"/>
<sequence length="963" mass="108459">MNICKRLDIYTVLLSLLVVFSGTGTAPASGQSLHEPWSTLETTHFRIHYPDAYKDWTEHLARRIESIHDRVTVLVDYEPAHRVDIVVADPLSMSNGLALPFLKKPRMVLFTTPPFSGSPIGFYQDWIELLAAHEYVHITHLIRPSRNKIDRFLGHLVPVGPIARKSPNWIVEGYATLLEGKLTGRGRPNGSFRAVFLREMAIAGLLPTYGELNGGNRWAAGAFPYLFGSVFLEWLQEREGPESLVHLWRRLTAKKRRSFNDAFKGVFREPPDELYGKFKAETTARAMNLKRKLEIDGLNEGEPWQKIYRSVSPPSLSPDGEAMALVIYSKNHPPRLEVWSTTEIDEEKKKKYDDPEDVPDKPAAPPKRKVLSSLHTRNHAAPFEPRFLPDGEHIIFHRFMADKSGNLHPDLFLWQRQTGKIKRVTYQADIHSARPFDEGRRAVAIRSRFGKTQLVEVDLLSGAVNQLTELSLDVTYSQPVVSPDDKYVAVIIHKVGHWSLSIHDLKSFELKWSIGNGTEVLSYPTWHTDSESIFYISDRSGIPNIERFDTLTGKRSQISNILSGAIAPILDPSGSFLYYLRFWTKGLSIYRLDIPENPDPGSIVVDDYYPILPPRQLQAGLQFEERSLDPARPYSLGRQEFSTVTGFGFTTTGNGLQYGLRMGDIIGRNETILLGGITFSQGPVGGTVRQRLRRFPLEIFIQAFWCEEQLQEGKNITDTSKPLLDFRNYGILSTVSWDRKSTAYSARVTGSGLISEKTLLSIEEHLPRNLVELSGQLSFRQGRDDVTLFQHFQGSYQLGSTDDGVWTSSLSGAMVGISFYRSFSVYASYGLGALWGDFHQSDLFQVGGWRSSLLPPQALTNRITQPALEPGVLCGSEMERSRLTFDLGSTLPLVLYGEVFRTESSASGKSDPIRLLGLETRISIPQIALLNFPHTFLRLGVAKIYDEPQQDQINGYALMIIQP</sequence>
<accession>A0ABV6Z024</accession>
<name>A0ABV6Z024_UNCC1</name>
<dbReference type="Gene3D" id="2.120.10.30">
    <property type="entry name" value="TolB, C-terminal domain"/>
    <property type="match status" value="1"/>
</dbReference>
<dbReference type="PANTHER" id="PTHR36842">
    <property type="entry name" value="PROTEIN TOLB HOMOLOG"/>
    <property type="match status" value="1"/>
</dbReference>
<dbReference type="SUPFAM" id="SSF69304">
    <property type="entry name" value="Tricorn protease N-terminal domain"/>
    <property type="match status" value="1"/>
</dbReference>
<gene>
    <name evidence="3" type="ORF">ACFL27_16535</name>
</gene>
<keyword evidence="4" id="KW-1185">Reference proteome</keyword>
<comment type="caution">
    <text evidence="3">The sequence shown here is derived from an EMBL/GenBank/DDBJ whole genome shotgun (WGS) entry which is preliminary data.</text>
</comment>
<dbReference type="PANTHER" id="PTHR36842:SF1">
    <property type="entry name" value="PROTEIN TOLB"/>
    <property type="match status" value="1"/>
</dbReference>
<dbReference type="InterPro" id="IPR011042">
    <property type="entry name" value="6-blade_b-propeller_TolB-like"/>
</dbReference>
<feature type="region of interest" description="Disordered" evidence="1">
    <location>
        <begin position="340"/>
        <end position="371"/>
    </location>
</feature>
<evidence type="ECO:0000313" key="3">
    <source>
        <dbReference type="EMBL" id="MFC1851800.1"/>
    </source>
</evidence>
<evidence type="ECO:0000313" key="4">
    <source>
        <dbReference type="Proteomes" id="UP001594351"/>
    </source>
</evidence>
<evidence type="ECO:0000256" key="2">
    <source>
        <dbReference type="SAM" id="SignalP"/>
    </source>
</evidence>
<evidence type="ECO:0000256" key="1">
    <source>
        <dbReference type="SAM" id="MobiDB-lite"/>
    </source>
</evidence>
<keyword evidence="2" id="KW-0732">Signal</keyword>
<feature type="chain" id="PRO_5046751804" evidence="2">
    <location>
        <begin position="29"/>
        <end position="963"/>
    </location>
</feature>
<feature type="signal peptide" evidence="2">
    <location>
        <begin position="1"/>
        <end position="28"/>
    </location>
</feature>
<reference evidence="3 4" key="1">
    <citation type="submission" date="2024-09" db="EMBL/GenBank/DDBJ databases">
        <title>Laminarin stimulates single cell rates of sulfate reduction while oxygen inhibits transcriptomic activity in coastal marine sediment.</title>
        <authorList>
            <person name="Lindsay M."/>
            <person name="Orcutt B."/>
            <person name="Emerson D."/>
            <person name="Stepanauskas R."/>
            <person name="D'Angelo T."/>
        </authorList>
    </citation>
    <scope>NUCLEOTIDE SEQUENCE [LARGE SCALE GENOMIC DNA]</scope>
    <source>
        <strain evidence="3">SAG AM-311-K15</strain>
    </source>
</reference>
<dbReference type="EMBL" id="JBHPBY010000226">
    <property type="protein sequence ID" value="MFC1851800.1"/>
    <property type="molecule type" value="Genomic_DNA"/>
</dbReference>
<organism evidence="3 4">
    <name type="scientific">candidate division CSSED10-310 bacterium</name>
    <dbReference type="NCBI Taxonomy" id="2855610"/>
    <lineage>
        <taxon>Bacteria</taxon>
        <taxon>Bacteria division CSSED10-310</taxon>
    </lineage>
</organism>
<protein>
    <submittedName>
        <fullName evidence="3">TolB family protein</fullName>
    </submittedName>
</protein>
<dbReference type="Proteomes" id="UP001594351">
    <property type="component" value="Unassembled WGS sequence"/>
</dbReference>